<keyword evidence="1" id="KW-0812">Transmembrane</keyword>
<organism evidence="2 3">
    <name type="scientific">Botrytis galanthina</name>
    <dbReference type="NCBI Taxonomy" id="278940"/>
    <lineage>
        <taxon>Eukaryota</taxon>
        <taxon>Fungi</taxon>
        <taxon>Dikarya</taxon>
        <taxon>Ascomycota</taxon>
        <taxon>Pezizomycotina</taxon>
        <taxon>Leotiomycetes</taxon>
        <taxon>Helotiales</taxon>
        <taxon>Sclerotiniaceae</taxon>
        <taxon>Botrytis</taxon>
    </lineage>
</organism>
<dbReference type="EMBL" id="PQXL01000231">
    <property type="protein sequence ID" value="THV48730.1"/>
    <property type="molecule type" value="Genomic_DNA"/>
</dbReference>
<keyword evidence="3" id="KW-1185">Reference proteome</keyword>
<gene>
    <name evidence="2" type="ORF">BGAL_0231g00130</name>
</gene>
<protein>
    <submittedName>
        <fullName evidence="2">Uncharacterized protein</fullName>
    </submittedName>
</protein>
<name>A0A4S8QUY6_9HELO</name>
<keyword evidence="1" id="KW-0472">Membrane</keyword>
<sequence>MPVASMALTPYSNYLAPEQMEVEENEKKCDESNKSTRPIRQNFDIATGSRMMSSISSRGHPLKIFANQSKGHLFPHFVHLSHTIPDIPIQTLHFEASISVDRDILPLAQSIYTYLSRFCSSIPSCTKTPSLAKMLQTLVIVLICIVAVIVLIGLAALINTGTKKTGPNIPV</sequence>
<evidence type="ECO:0000256" key="1">
    <source>
        <dbReference type="SAM" id="Phobius"/>
    </source>
</evidence>
<proteinExistence type="predicted"/>
<evidence type="ECO:0000313" key="2">
    <source>
        <dbReference type="EMBL" id="THV48730.1"/>
    </source>
</evidence>
<evidence type="ECO:0000313" key="3">
    <source>
        <dbReference type="Proteomes" id="UP000308671"/>
    </source>
</evidence>
<comment type="caution">
    <text evidence="2">The sequence shown here is derived from an EMBL/GenBank/DDBJ whole genome shotgun (WGS) entry which is preliminary data.</text>
</comment>
<dbReference type="OrthoDB" id="10547198at2759"/>
<dbReference type="Proteomes" id="UP000308671">
    <property type="component" value="Unassembled WGS sequence"/>
</dbReference>
<reference evidence="2 3" key="1">
    <citation type="submission" date="2017-12" db="EMBL/GenBank/DDBJ databases">
        <title>Comparative genomics of Botrytis spp.</title>
        <authorList>
            <person name="Valero-Jimenez C.A."/>
            <person name="Tapia P."/>
            <person name="Veloso J."/>
            <person name="Silva-Moreno E."/>
            <person name="Staats M."/>
            <person name="Valdes J.H."/>
            <person name="Van Kan J.A.L."/>
        </authorList>
    </citation>
    <scope>NUCLEOTIDE SEQUENCE [LARGE SCALE GENOMIC DNA]</scope>
    <source>
        <strain evidence="2 3">MUCL435</strain>
    </source>
</reference>
<dbReference type="AlphaFoldDB" id="A0A4S8QUY6"/>
<keyword evidence="1" id="KW-1133">Transmembrane helix</keyword>
<feature type="transmembrane region" description="Helical" evidence="1">
    <location>
        <begin position="137"/>
        <end position="158"/>
    </location>
</feature>
<accession>A0A4S8QUY6</accession>